<evidence type="ECO:0000313" key="2">
    <source>
        <dbReference type="Proteomes" id="UP000233551"/>
    </source>
</evidence>
<proteinExistence type="predicted"/>
<gene>
    <name evidence="1" type="ORF">CRG98_045214</name>
</gene>
<evidence type="ECO:0000313" key="1">
    <source>
        <dbReference type="EMBL" id="PKI34393.1"/>
    </source>
</evidence>
<sequence length="111" mass="12467">MGSYGCPWAARGSHDRRGKIGRKLGSRLVAYSKLVSFQGNVGSTSFAVIPLDRSPVMHFRRRPYYVYPLKSWPGSLLIMFELVSQNVVLTVMRSLTQGREFLEIERGSLGS</sequence>
<dbReference type="AlphaFoldDB" id="A0A2I0HS32"/>
<reference evidence="1 2" key="1">
    <citation type="submission" date="2017-11" db="EMBL/GenBank/DDBJ databases">
        <title>De-novo sequencing of pomegranate (Punica granatum L.) genome.</title>
        <authorList>
            <person name="Akparov Z."/>
            <person name="Amiraslanov A."/>
            <person name="Hajiyeva S."/>
            <person name="Abbasov M."/>
            <person name="Kaur K."/>
            <person name="Hamwieh A."/>
            <person name="Solovyev V."/>
            <person name="Salamov A."/>
            <person name="Braich B."/>
            <person name="Kosarev P."/>
            <person name="Mahmoud A."/>
            <person name="Hajiyev E."/>
            <person name="Babayeva S."/>
            <person name="Izzatullayeva V."/>
            <person name="Mammadov A."/>
            <person name="Mammadov A."/>
            <person name="Sharifova S."/>
            <person name="Ojaghi J."/>
            <person name="Eynullazada K."/>
            <person name="Bayramov B."/>
            <person name="Abdulazimova A."/>
            <person name="Shahmuradov I."/>
        </authorList>
    </citation>
    <scope>NUCLEOTIDE SEQUENCE [LARGE SCALE GENOMIC DNA]</scope>
    <source>
        <strain evidence="2">cv. AG2017</strain>
        <tissue evidence="1">Leaf</tissue>
    </source>
</reference>
<keyword evidence="2" id="KW-1185">Reference proteome</keyword>
<protein>
    <submittedName>
        <fullName evidence="1">Uncharacterized protein</fullName>
    </submittedName>
</protein>
<dbReference type="Proteomes" id="UP000233551">
    <property type="component" value="Unassembled WGS sequence"/>
</dbReference>
<dbReference type="EMBL" id="PGOL01005946">
    <property type="protein sequence ID" value="PKI34393.1"/>
    <property type="molecule type" value="Genomic_DNA"/>
</dbReference>
<organism evidence="1 2">
    <name type="scientific">Punica granatum</name>
    <name type="common">Pomegranate</name>
    <dbReference type="NCBI Taxonomy" id="22663"/>
    <lineage>
        <taxon>Eukaryota</taxon>
        <taxon>Viridiplantae</taxon>
        <taxon>Streptophyta</taxon>
        <taxon>Embryophyta</taxon>
        <taxon>Tracheophyta</taxon>
        <taxon>Spermatophyta</taxon>
        <taxon>Magnoliopsida</taxon>
        <taxon>eudicotyledons</taxon>
        <taxon>Gunneridae</taxon>
        <taxon>Pentapetalae</taxon>
        <taxon>rosids</taxon>
        <taxon>malvids</taxon>
        <taxon>Myrtales</taxon>
        <taxon>Lythraceae</taxon>
        <taxon>Punica</taxon>
    </lineage>
</organism>
<accession>A0A2I0HS32</accession>
<comment type="caution">
    <text evidence="1">The sequence shown here is derived from an EMBL/GenBank/DDBJ whole genome shotgun (WGS) entry which is preliminary data.</text>
</comment>
<name>A0A2I0HS32_PUNGR</name>